<sequence length="320" mass="36020">YTNITDLTVRYGTTKRYKPDYSDYENETNPSSQQNSSDVTSEAEMECGNVEHVCVPRVLGNCSSLPVDLAILKLKERVKFNEHTQPICLPKDCQDAPPNATLYIAGWGMDIENISDIYDDYTDEEADNETESEVDEFEASTFSMEINDHNKSDKELESDEDETGDNRTQSSENFGLIPTKQDDLLETQVRYISQEECSKEAEVTIPSYMRCSNLQPAGGSQGDSGGPVMYEHNCQWTVDSIFVITVHDDSTEKVGPLLYVRVSHFMEEFIKPYMNLLSQQGVADYGRNGIVQSPPTSPRLGHALLVGLSYCRGLYLLHER</sequence>
<gene>
    <name evidence="1" type="ORF">HPB47_002121</name>
</gene>
<keyword evidence="2" id="KW-1185">Reference proteome</keyword>
<dbReference type="Proteomes" id="UP000805193">
    <property type="component" value="Unassembled WGS sequence"/>
</dbReference>
<proteinExistence type="predicted"/>
<name>A0AC60PMA3_IXOPE</name>
<comment type="caution">
    <text evidence="1">The sequence shown here is derived from an EMBL/GenBank/DDBJ whole genome shotgun (WGS) entry which is preliminary data.</text>
</comment>
<organism evidence="1 2">
    <name type="scientific">Ixodes persulcatus</name>
    <name type="common">Taiga tick</name>
    <dbReference type="NCBI Taxonomy" id="34615"/>
    <lineage>
        <taxon>Eukaryota</taxon>
        <taxon>Metazoa</taxon>
        <taxon>Ecdysozoa</taxon>
        <taxon>Arthropoda</taxon>
        <taxon>Chelicerata</taxon>
        <taxon>Arachnida</taxon>
        <taxon>Acari</taxon>
        <taxon>Parasitiformes</taxon>
        <taxon>Ixodida</taxon>
        <taxon>Ixodoidea</taxon>
        <taxon>Ixodidae</taxon>
        <taxon>Ixodinae</taxon>
        <taxon>Ixodes</taxon>
    </lineage>
</organism>
<accession>A0AC60PMA3</accession>
<reference evidence="1 2" key="1">
    <citation type="journal article" date="2020" name="Cell">
        <title>Large-Scale Comparative Analyses of Tick Genomes Elucidate Their Genetic Diversity and Vector Capacities.</title>
        <authorList>
            <consortium name="Tick Genome and Microbiome Consortium (TIGMIC)"/>
            <person name="Jia N."/>
            <person name="Wang J."/>
            <person name="Shi W."/>
            <person name="Du L."/>
            <person name="Sun Y."/>
            <person name="Zhan W."/>
            <person name="Jiang J.F."/>
            <person name="Wang Q."/>
            <person name="Zhang B."/>
            <person name="Ji P."/>
            <person name="Bell-Sakyi L."/>
            <person name="Cui X.M."/>
            <person name="Yuan T.T."/>
            <person name="Jiang B.G."/>
            <person name="Yang W.F."/>
            <person name="Lam T.T."/>
            <person name="Chang Q.C."/>
            <person name="Ding S.J."/>
            <person name="Wang X.J."/>
            <person name="Zhu J.G."/>
            <person name="Ruan X.D."/>
            <person name="Zhao L."/>
            <person name="Wei J.T."/>
            <person name="Ye R.Z."/>
            <person name="Que T.C."/>
            <person name="Du C.H."/>
            <person name="Zhou Y.H."/>
            <person name="Cheng J.X."/>
            <person name="Dai P.F."/>
            <person name="Guo W.B."/>
            <person name="Han X.H."/>
            <person name="Huang E.J."/>
            <person name="Li L.F."/>
            <person name="Wei W."/>
            <person name="Gao Y.C."/>
            <person name="Liu J.Z."/>
            <person name="Shao H.Z."/>
            <person name="Wang X."/>
            <person name="Wang C.C."/>
            <person name="Yang T.C."/>
            <person name="Huo Q.B."/>
            <person name="Li W."/>
            <person name="Chen H.Y."/>
            <person name="Chen S.E."/>
            <person name="Zhou L.G."/>
            <person name="Ni X.B."/>
            <person name="Tian J.H."/>
            <person name="Sheng Y."/>
            <person name="Liu T."/>
            <person name="Pan Y.S."/>
            <person name="Xia L.Y."/>
            <person name="Li J."/>
            <person name="Zhao F."/>
            <person name="Cao W.C."/>
        </authorList>
    </citation>
    <scope>NUCLEOTIDE SEQUENCE [LARGE SCALE GENOMIC DNA]</scope>
    <source>
        <strain evidence="1">Iper-2018</strain>
    </source>
</reference>
<protein>
    <submittedName>
        <fullName evidence="1">Uncharacterized protein</fullName>
    </submittedName>
</protein>
<evidence type="ECO:0000313" key="1">
    <source>
        <dbReference type="EMBL" id="KAG0422029.1"/>
    </source>
</evidence>
<feature type="non-terminal residue" evidence="1">
    <location>
        <position position="1"/>
    </location>
</feature>
<dbReference type="EMBL" id="JABSTQ010010282">
    <property type="protein sequence ID" value="KAG0422029.1"/>
    <property type="molecule type" value="Genomic_DNA"/>
</dbReference>
<evidence type="ECO:0000313" key="2">
    <source>
        <dbReference type="Proteomes" id="UP000805193"/>
    </source>
</evidence>